<organism evidence="3 4">
    <name type="scientific">Corynebacterium diphtheriae bv. mitis</name>
    <dbReference type="NCBI Taxonomy" id="1806053"/>
    <lineage>
        <taxon>Bacteria</taxon>
        <taxon>Bacillati</taxon>
        <taxon>Actinomycetota</taxon>
        <taxon>Actinomycetes</taxon>
        <taxon>Mycobacteriales</taxon>
        <taxon>Corynebacteriaceae</taxon>
        <taxon>Corynebacterium</taxon>
    </lineage>
</organism>
<keyword evidence="1" id="KW-1133">Transmembrane helix</keyword>
<dbReference type="AlphaFoldDB" id="A0A854NHG3"/>
<evidence type="ECO:0000313" key="3">
    <source>
        <dbReference type="EMBL" id="OWM34369.1"/>
    </source>
</evidence>
<feature type="transmembrane region" description="Helical" evidence="1">
    <location>
        <begin position="174"/>
        <end position="191"/>
    </location>
</feature>
<reference evidence="4" key="1">
    <citation type="submission" date="2016-02" db="EMBL/GenBank/DDBJ databases">
        <title>Genomic analyses of a collection of pathogenic Corynebacterium diphtheriae.</title>
        <authorList>
            <person name="Sangal V."/>
            <person name="Titov L."/>
        </authorList>
    </citation>
    <scope>NUCLEOTIDE SEQUENCE [LARGE SCALE GENOMIC DNA]</scope>
    <source>
        <strain evidence="4">1438</strain>
    </source>
</reference>
<feature type="domain" description="EccD-like transmembrane" evidence="2">
    <location>
        <begin position="180"/>
        <end position="470"/>
    </location>
</feature>
<evidence type="ECO:0000313" key="4">
    <source>
        <dbReference type="Proteomes" id="UP000197692"/>
    </source>
</evidence>
<evidence type="ECO:0000259" key="2">
    <source>
        <dbReference type="Pfam" id="PF19053"/>
    </source>
</evidence>
<keyword evidence="1" id="KW-0812">Transmembrane</keyword>
<feature type="transmembrane region" description="Helical" evidence="1">
    <location>
        <begin position="151"/>
        <end position="167"/>
    </location>
</feature>
<feature type="transmembrane region" description="Helical" evidence="1">
    <location>
        <begin position="409"/>
        <end position="428"/>
    </location>
</feature>
<feature type="transmembrane region" description="Helical" evidence="1">
    <location>
        <begin position="127"/>
        <end position="145"/>
    </location>
</feature>
<comment type="caution">
    <text evidence="3">The sequence shown here is derived from an EMBL/GenBank/DDBJ whole genome shotgun (WGS) entry which is preliminary data.</text>
</comment>
<proteinExistence type="predicted"/>
<dbReference type="Proteomes" id="UP000197692">
    <property type="component" value="Unassembled WGS sequence"/>
</dbReference>
<sequence>MQSMLHDVRLRFQIDASNGGHDSLAEVDISVPSQSTFSEIVPEVLGLAQQVSEQPLTDPEVPVWQVISPAGLPYDMYAPVHTLQLSHGSSMIIRPHRPQAAPVIRDSAEALAHCSRSNAAARGTTECAAMAGALVIVLLGLRLPVESVPLSARWGAIAALLSIAFVITTRPLLLIPWLLATWSSVFFFLLGDSFTAVSHATSLSIVHTVLAAGTVALVVLAGIMVAARVSLWPIAHWLSGIVTIVVCSFASAPAGWLHRDREFDVHGWFNGAASGVILCAVAVIVAGPSLALRVSAMPIPRLPNTGQDLTVSDKVESPSDMMFKAQKASAIFQGMYVGSALSLAFAMAYLAVSPSVSGYCVALCTFATVVCVFHAHRCPDAYSTWALWVAGMLGMIAATNGALDVFAWPWIVVSIFAAGSTISAPVWVHKLSSVAPTTTQWLHRVESLAVAAIVPLAAHLMGIFSLLRGLG</sequence>
<dbReference type="InterPro" id="IPR006707">
    <property type="entry name" value="T7SS_EccD"/>
</dbReference>
<feature type="transmembrane region" description="Helical" evidence="1">
    <location>
        <begin position="385"/>
        <end position="403"/>
    </location>
</feature>
<dbReference type="NCBIfam" id="TIGR03920">
    <property type="entry name" value="T7SS_EccD"/>
    <property type="match status" value="1"/>
</dbReference>
<keyword evidence="1" id="KW-0472">Membrane</keyword>
<dbReference type="RefSeq" id="WP_010934378.1">
    <property type="nucleotide sequence ID" value="NZ_JADQVS010000004.1"/>
</dbReference>
<dbReference type="Pfam" id="PF19053">
    <property type="entry name" value="EccD"/>
    <property type="match status" value="1"/>
</dbReference>
<feature type="transmembrane region" description="Helical" evidence="1">
    <location>
        <begin position="234"/>
        <end position="256"/>
    </location>
</feature>
<accession>A0A854NHG3</accession>
<name>A0A854NHG3_CORDP</name>
<dbReference type="EMBL" id="LSZF01000026">
    <property type="protein sequence ID" value="OWM34369.1"/>
    <property type="molecule type" value="Genomic_DNA"/>
</dbReference>
<feature type="transmembrane region" description="Helical" evidence="1">
    <location>
        <begin position="330"/>
        <end position="350"/>
    </location>
</feature>
<dbReference type="InterPro" id="IPR044049">
    <property type="entry name" value="EccD_transm"/>
</dbReference>
<feature type="transmembrane region" description="Helical" evidence="1">
    <location>
        <begin position="448"/>
        <end position="467"/>
    </location>
</feature>
<feature type="transmembrane region" description="Helical" evidence="1">
    <location>
        <begin position="356"/>
        <end position="373"/>
    </location>
</feature>
<protein>
    <submittedName>
        <fullName evidence="3">Type VII secretion integral membrane protein EccD</fullName>
    </submittedName>
</protein>
<evidence type="ECO:0000256" key="1">
    <source>
        <dbReference type="SAM" id="Phobius"/>
    </source>
</evidence>
<feature type="transmembrane region" description="Helical" evidence="1">
    <location>
        <begin position="203"/>
        <end position="227"/>
    </location>
</feature>
<feature type="transmembrane region" description="Helical" evidence="1">
    <location>
        <begin position="268"/>
        <end position="292"/>
    </location>
</feature>
<gene>
    <name evidence="3" type="ORF">AY602_06695</name>
</gene>